<sequence>MWYRSLECLREFSKQYWFYLSFENAVCEDYVTEKLARGLDSHSIPISLANQTGVRLPPRSYLKVPVDTGKITDEGIAELAQQMKQLMADREEYMRGVTSASASGGLT</sequence>
<dbReference type="AlphaFoldDB" id="A0A7R8WKZ4"/>
<dbReference type="PANTHER" id="PTHR11929">
    <property type="entry name" value="ALPHA- 1,3 -FUCOSYLTRANSFERASE"/>
    <property type="match status" value="1"/>
</dbReference>
<comment type="subcellular location">
    <subcellularLocation>
        <location evidence="5">Golgi apparatus</location>
        <location evidence="5">Golgi stack membrane</location>
        <topology evidence="5">Single-pass type II membrane protein</topology>
    </subcellularLocation>
</comment>
<dbReference type="SUPFAM" id="SSF53756">
    <property type="entry name" value="UDP-Glycosyltransferase/glycogen phosphorylase"/>
    <property type="match status" value="1"/>
</dbReference>
<dbReference type="InterPro" id="IPR055270">
    <property type="entry name" value="Glyco_tran_10_C"/>
</dbReference>
<dbReference type="EMBL" id="OB666806">
    <property type="protein sequence ID" value="CAD7233715.1"/>
    <property type="molecule type" value="Genomic_DNA"/>
</dbReference>
<dbReference type="GO" id="GO:0032580">
    <property type="term" value="C:Golgi cisterna membrane"/>
    <property type="evidence" value="ECO:0007669"/>
    <property type="project" value="UniProtKB-SubCell"/>
</dbReference>
<gene>
    <name evidence="7" type="ORF">CTOB1V02_LOCUS11534</name>
</gene>
<dbReference type="EC" id="2.4.1.-" evidence="5"/>
<dbReference type="InterPro" id="IPR038577">
    <property type="entry name" value="GT10-like_C_sf"/>
</dbReference>
<reference evidence="7" key="1">
    <citation type="submission" date="2020-11" db="EMBL/GenBank/DDBJ databases">
        <authorList>
            <person name="Tran Van P."/>
        </authorList>
    </citation>
    <scope>NUCLEOTIDE SEQUENCE</scope>
</reference>
<name>A0A7R8WKZ4_9CRUS</name>
<evidence type="ECO:0000256" key="1">
    <source>
        <dbReference type="ARBA" id="ARBA00004922"/>
    </source>
</evidence>
<evidence type="ECO:0000313" key="7">
    <source>
        <dbReference type="EMBL" id="CAD7233715.1"/>
    </source>
</evidence>
<protein>
    <recommendedName>
        <fullName evidence="5">Fucosyltransferase</fullName>
        <ecNumber evidence="5">2.4.1.-</ecNumber>
    </recommendedName>
</protein>
<feature type="domain" description="Fucosyltransferase C-terminal" evidence="6">
    <location>
        <begin position="5"/>
        <end position="95"/>
    </location>
</feature>
<organism evidence="7">
    <name type="scientific">Cyprideis torosa</name>
    <dbReference type="NCBI Taxonomy" id="163714"/>
    <lineage>
        <taxon>Eukaryota</taxon>
        <taxon>Metazoa</taxon>
        <taxon>Ecdysozoa</taxon>
        <taxon>Arthropoda</taxon>
        <taxon>Crustacea</taxon>
        <taxon>Oligostraca</taxon>
        <taxon>Ostracoda</taxon>
        <taxon>Podocopa</taxon>
        <taxon>Podocopida</taxon>
        <taxon>Cytherocopina</taxon>
        <taxon>Cytheroidea</taxon>
        <taxon>Cytherideidae</taxon>
        <taxon>Cyprideis</taxon>
    </lineage>
</organism>
<comment type="similarity">
    <text evidence="2 5">Belongs to the glycosyltransferase 10 family.</text>
</comment>
<dbReference type="Gene3D" id="3.40.50.11660">
    <property type="entry name" value="Glycosyl transferase family 10, C-terminal domain"/>
    <property type="match status" value="1"/>
</dbReference>
<dbReference type="OrthoDB" id="427096at2759"/>
<proteinExistence type="inferred from homology"/>
<evidence type="ECO:0000256" key="4">
    <source>
        <dbReference type="ARBA" id="ARBA00022679"/>
    </source>
</evidence>
<evidence type="ECO:0000256" key="2">
    <source>
        <dbReference type="ARBA" id="ARBA00008919"/>
    </source>
</evidence>
<dbReference type="GO" id="GO:0046920">
    <property type="term" value="F:alpha-(1-&gt;3)-fucosyltransferase activity"/>
    <property type="evidence" value="ECO:0007669"/>
    <property type="project" value="TreeGrafter"/>
</dbReference>
<evidence type="ECO:0000256" key="3">
    <source>
        <dbReference type="ARBA" id="ARBA00022676"/>
    </source>
</evidence>
<comment type="pathway">
    <text evidence="1">Protein modification; protein glycosylation.</text>
</comment>
<accession>A0A7R8WKZ4</accession>
<dbReference type="UniPathway" id="UPA00378"/>
<keyword evidence="5" id="KW-0812">Transmembrane</keyword>
<dbReference type="PANTHER" id="PTHR11929:SF226">
    <property type="entry name" value="ATP-DEPENDENT DNA HELICASE-RELATED"/>
    <property type="match status" value="1"/>
</dbReference>
<keyword evidence="4 5" id="KW-0808">Transferase</keyword>
<evidence type="ECO:0000256" key="5">
    <source>
        <dbReference type="RuleBase" id="RU003832"/>
    </source>
</evidence>
<evidence type="ECO:0000259" key="6">
    <source>
        <dbReference type="Pfam" id="PF00852"/>
    </source>
</evidence>
<keyword evidence="5" id="KW-0472">Membrane</keyword>
<keyword evidence="5" id="KW-0333">Golgi apparatus</keyword>
<dbReference type="Pfam" id="PF00852">
    <property type="entry name" value="Glyco_transf_10"/>
    <property type="match status" value="1"/>
</dbReference>
<dbReference type="InterPro" id="IPR001503">
    <property type="entry name" value="Glyco_trans_10"/>
</dbReference>
<keyword evidence="3 5" id="KW-0328">Glycosyltransferase</keyword>